<dbReference type="Pfam" id="PF01284">
    <property type="entry name" value="MARVEL"/>
    <property type="match status" value="1"/>
</dbReference>
<dbReference type="EMBL" id="LGSR01000018">
    <property type="protein sequence ID" value="KOS20315.1"/>
    <property type="molecule type" value="Genomic_DNA"/>
</dbReference>
<keyword evidence="4 5" id="KW-0472">Membrane</keyword>
<evidence type="ECO:0000256" key="5">
    <source>
        <dbReference type="SAM" id="Phobius"/>
    </source>
</evidence>
<evidence type="ECO:0000313" key="7">
    <source>
        <dbReference type="EMBL" id="KOS20315.1"/>
    </source>
</evidence>
<gene>
    <name evidence="7" type="ORF">ESCO_006250</name>
</gene>
<dbReference type="Proteomes" id="UP000053831">
    <property type="component" value="Unassembled WGS sequence"/>
</dbReference>
<evidence type="ECO:0000256" key="4">
    <source>
        <dbReference type="ARBA" id="ARBA00023136"/>
    </source>
</evidence>
<evidence type="ECO:0000259" key="6">
    <source>
        <dbReference type="Pfam" id="PF01284"/>
    </source>
</evidence>
<sequence length="168" mass="18058">MDNRAYVILLLVALLWTLLVTALIGNVIATNINGAMATINFTMFTAALAWVVGLVGLAAAFVSTLARPILLIPLYFLAVLFTFIDGIALAAVLRAPDCGNLAHASLPRHWIGFGSSNDAKRCRELEASTAFLWFLWATFSVVFVIAIFEARRGIGSSALSSRPMSQIG</sequence>
<accession>A0A0M9VUV0</accession>
<dbReference type="PANTHER" id="PTHR28165">
    <property type="entry name" value="NON-CLASSICAL EXPORT PROTEIN 2-RELATED"/>
    <property type="match status" value="1"/>
</dbReference>
<reference evidence="7 8" key="1">
    <citation type="submission" date="2015-07" db="EMBL/GenBank/DDBJ databases">
        <title>The genome of the fungus Escovopsis weberi, a specialized disease agent of ant agriculture.</title>
        <authorList>
            <person name="de Man T.J."/>
            <person name="Stajich J.E."/>
            <person name="Kubicek C.P."/>
            <person name="Chenthamara K."/>
            <person name="Atanasova L."/>
            <person name="Druzhinina I.S."/>
            <person name="Birnbaum S."/>
            <person name="Barribeau S.M."/>
            <person name="Teiling C."/>
            <person name="Suen G."/>
            <person name="Currie C."/>
            <person name="Gerardo N.M."/>
        </authorList>
    </citation>
    <scope>NUCLEOTIDE SEQUENCE [LARGE SCALE GENOMIC DNA]</scope>
</reference>
<dbReference type="InterPro" id="IPR052649">
    <property type="entry name" value="NCE102-like"/>
</dbReference>
<dbReference type="AlphaFoldDB" id="A0A0M9VUV0"/>
<keyword evidence="8" id="KW-1185">Reference proteome</keyword>
<dbReference type="InterPro" id="IPR008253">
    <property type="entry name" value="Marvel"/>
</dbReference>
<dbReference type="GO" id="GO:0070941">
    <property type="term" value="P:eisosome assembly"/>
    <property type="evidence" value="ECO:0007669"/>
    <property type="project" value="TreeGrafter"/>
</dbReference>
<feature type="transmembrane region" description="Helical" evidence="5">
    <location>
        <begin position="130"/>
        <end position="148"/>
    </location>
</feature>
<evidence type="ECO:0000256" key="1">
    <source>
        <dbReference type="ARBA" id="ARBA00004141"/>
    </source>
</evidence>
<proteinExistence type="predicted"/>
<keyword evidence="2 5" id="KW-0812">Transmembrane</keyword>
<evidence type="ECO:0000313" key="8">
    <source>
        <dbReference type="Proteomes" id="UP000053831"/>
    </source>
</evidence>
<dbReference type="GO" id="GO:0005886">
    <property type="term" value="C:plasma membrane"/>
    <property type="evidence" value="ECO:0007669"/>
    <property type="project" value="TreeGrafter"/>
</dbReference>
<feature type="domain" description="MARVEL" evidence="6">
    <location>
        <begin position="7"/>
        <end position="144"/>
    </location>
</feature>
<dbReference type="GO" id="GO:0072659">
    <property type="term" value="P:protein localization to plasma membrane"/>
    <property type="evidence" value="ECO:0007669"/>
    <property type="project" value="TreeGrafter"/>
</dbReference>
<organism evidence="7 8">
    <name type="scientific">Escovopsis weberi</name>
    <dbReference type="NCBI Taxonomy" id="150374"/>
    <lineage>
        <taxon>Eukaryota</taxon>
        <taxon>Fungi</taxon>
        <taxon>Dikarya</taxon>
        <taxon>Ascomycota</taxon>
        <taxon>Pezizomycotina</taxon>
        <taxon>Sordariomycetes</taxon>
        <taxon>Hypocreomycetidae</taxon>
        <taxon>Hypocreales</taxon>
        <taxon>Hypocreaceae</taxon>
        <taxon>Escovopsis</taxon>
    </lineage>
</organism>
<feature type="transmembrane region" description="Helical" evidence="5">
    <location>
        <begin position="39"/>
        <end position="62"/>
    </location>
</feature>
<feature type="transmembrane region" description="Helical" evidence="5">
    <location>
        <begin position="74"/>
        <end position="93"/>
    </location>
</feature>
<name>A0A0M9VUV0_ESCWE</name>
<dbReference type="GO" id="GO:0032126">
    <property type="term" value="C:eisosome"/>
    <property type="evidence" value="ECO:0007669"/>
    <property type="project" value="TreeGrafter"/>
</dbReference>
<dbReference type="PANTHER" id="PTHR28165:SF1">
    <property type="entry name" value="NON-CLASSICAL EXPORT PROTEIN 2-RELATED"/>
    <property type="match status" value="1"/>
</dbReference>
<evidence type="ECO:0000256" key="2">
    <source>
        <dbReference type="ARBA" id="ARBA00022692"/>
    </source>
</evidence>
<evidence type="ECO:0000256" key="3">
    <source>
        <dbReference type="ARBA" id="ARBA00022989"/>
    </source>
</evidence>
<keyword evidence="3 5" id="KW-1133">Transmembrane helix</keyword>
<comment type="subcellular location">
    <subcellularLocation>
        <location evidence="1">Membrane</location>
        <topology evidence="1">Multi-pass membrane protein</topology>
    </subcellularLocation>
</comment>
<protein>
    <submittedName>
        <fullName evidence="7">Non-classical export protein 2</fullName>
    </submittedName>
</protein>
<dbReference type="OrthoDB" id="5423111at2759"/>
<comment type="caution">
    <text evidence="7">The sequence shown here is derived from an EMBL/GenBank/DDBJ whole genome shotgun (WGS) entry which is preliminary data.</text>
</comment>